<feature type="transmembrane region" description="Helical" evidence="1">
    <location>
        <begin position="80"/>
        <end position="105"/>
    </location>
</feature>
<organism evidence="3 4">
    <name type="scientific">Nocardioides zhouii</name>
    <dbReference type="NCBI Taxonomy" id="1168729"/>
    <lineage>
        <taxon>Bacteria</taxon>
        <taxon>Bacillati</taxon>
        <taxon>Actinomycetota</taxon>
        <taxon>Actinomycetes</taxon>
        <taxon>Propionibacteriales</taxon>
        <taxon>Nocardioidaceae</taxon>
        <taxon>Nocardioides</taxon>
    </lineage>
</organism>
<dbReference type="Proteomes" id="UP000291101">
    <property type="component" value="Unassembled WGS sequence"/>
</dbReference>
<protein>
    <submittedName>
        <fullName evidence="3">Pilus assembly protein</fullName>
    </submittedName>
</protein>
<keyword evidence="1" id="KW-1133">Transmembrane helix</keyword>
<dbReference type="EMBL" id="SDWV01000027">
    <property type="protein sequence ID" value="RYC05289.1"/>
    <property type="molecule type" value="Genomic_DNA"/>
</dbReference>
<evidence type="ECO:0000259" key="2">
    <source>
        <dbReference type="Pfam" id="PF07811"/>
    </source>
</evidence>
<name>A0A4Q2SMK4_9ACTN</name>
<gene>
    <name evidence="3" type="ORF">EUA94_19625</name>
</gene>
<keyword evidence="1" id="KW-0472">Membrane</keyword>
<accession>A0A4Q2SMK4</accession>
<dbReference type="AlphaFoldDB" id="A0A4Q2SMK4"/>
<reference evidence="3 4" key="1">
    <citation type="submission" date="2019-01" db="EMBL/GenBank/DDBJ databases">
        <title>Novel species of Nocardioides.</title>
        <authorList>
            <person name="Liu Q."/>
            <person name="X Y.-H."/>
        </authorList>
    </citation>
    <scope>NUCLEOTIDE SEQUENCE [LARGE SCALE GENOMIC DNA]</scope>
    <source>
        <strain evidence="3 4">HLT2-9</strain>
    </source>
</reference>
<evidence type="ECO:0000313" key="4">
    <source>
        <dbReference type="Proteomes" id="UP000291101"/>
    </source>
</evidence>
<sequence length="209" mass="22627">MSTPTTTCPLIRTSSRMDWLDHSSSHSGPSLSAVGQDCRQSSDSRAQRLVRWQANRFGDKGKFMRWRISRKARDERGVSAVEFALTLIPLLMVIAGIVNFGLIFAQQLSLDNAVRAGARAGVVQTGNVPGTIATNQWNSTAIAKTQTSGFAISYPGAVGSTCKNSTFGQSMVVRGVVTSKFLIPWPLPGSLVPKQVTLSSQAEFQCEYQ</sequence>
<dbReference type="InterPro" id="IPR012495">
    <property type="entry name" value="TadE-like_dom"/>
</dbReference>
<keyword evidence="4" id="KW-1185">Reference proteome</keyword>
<proteinExistence type="predicted"/>
<comment type="caution">
    <text evidence="3">The sequence shown here is derived from an EMBL/GenBank/DDBJ whole genome shotgun (WGS) entry which is preliminary data.</text>
</comment>
<feature type="domain" description="TadE-like" evidence="2">
    <location>
        <begin position="77"/>
        <end position="119"/>
    </location>
</feature>
<evidence type="ECO:0000313" key="3">
    <source>
        <dbReference type="EMBL" id="RYC05289.1"/>
    </source>
</evidence>
<dbReference type="Pfam" id="PF07811">
    <property type="entry name" value="TadE"/>
    <property type="match status" value="1"/>
</dbReference>
<evidence type="ECO:0000256" key="1">
    <source>
        <dbReference type="SAM" id="Phobius"/>
    </source>
</evidence>
<keyword evidence="1" id="KW-0812">Transmembrane</keyword>
<dbReference type="OrthoDB" id="5190946at2"/>